<evidence type="ECO:0000256" key="1">
    <source>
        <dbReference type="ARBA" id="ARBA00004651"/>
    </source>
</evidence>
<gene>
    <name evidence="8" type="ORF">HNR65_000365</name>
</gene>
<dbReference type="PANTHER" id="PTHR43124:SF3">
    <property type="entry name" value="CHLORAMPHENICOL EFFLUX PUMP RV0191"/>
    <property type="match status" value="1"/>
</dbReference>
<dbReference type="PROSITE" id="PS50850">
    <property type="entry name" value="MFS"/>
    <property type="match status" value="1"/>
</dbReference>
<feature type="transmembrane region" description="Helical" evidence="6">
    <location>
        <begin position="329"/>
        <end position="353"/>
    </location>
</feature>
<dbReference type="AlphaFoldDB" id="A0A7W0C6K8"/>
<evidence type="ECO:0000256" key="2">
    <source>
        <dbReference type="ARBA" id="ARBA00022475"/>
    </source>
</evidence>
<feature type="transmembrane region" description="Helical" evidence="6">
    <location>
        <begin position="9"/>
        <end position="31"/>
    </location>
</feature>
<reference evidence="8 9" key="1">
    <citation type="submission" date="2020-07" db="EMBL/GenBank/DDBJ databases">
        <title>Genomic Encyclopedia of Type Strains, Phase IV (KMG-IV): sequencing the most valuable type-strain genomes for metagenomic binning, comparative biology and taxonomic classification.</title>
        <authorList>
            <person name="Goeker M."/>
        </authorList>
    </citation>
    <scope>NUCLEOTIDE SEQUENCE [LARGE SCALE GENOMIC DNA]</scope>
    <source>
        <strain evidence="8 9">DSM 17721</strain>
    </source>
</reference>
<dbReference type="SUPFAM" id="SSF103473">
    <property type="entry name" value="MFS general substrate transporter"/>
    <property type="match status" value="1"/>
</dbReference>
<keyword evidence="4 6" id="KW-1133">Transmembrane helix</keyword>
<dbReference type="InterPro" id="IPR036259">
    <property type="entry name" value="MFS_trans_sf"/>
</dbReference>
<evidence type="ECO:0000313" key="8">
    <source>
        <dbReference type="EMBL" id="MBA2880058.1"/>
    </source>
</evidence>
<comment type="caution">
    <text evidence="8">The sequence shown here is derived from an EMBL/GenBank/DDBJ whole genome shotgun (WGS) entry which is preliminary data.</text>
</comment>
<dbReference type="CDD" id="cd17473">
    <property type="entry name" value="MFS_arabinose_efflux_permease_like"/>
    <property type="match status" value="1"/>
</dbReference>
<dbReference type="GO" id="GO:0005886">
    <property type="term" value="C:plasma membrane"/>
    <property type="evidence" value="ECO:0007669"/>
    <property type="project" value="UniProtKB-SubCell"/>
</dbReference>
<comment type="subcellular location">
    <subcellularLocation>
        <location evidence="1">Cell membrane</location>
        <topology evidence="1">Multi-pass membrane protein</topology>
    </subcellularLocation>
</comment>
<dbReference type="InterPro" id="IPR050189">
    <property type="entry name" value="MFS_Efflux_Transporters"/>
</dbReference>
<protein>
    <submittedName>
        <fullName evidence="8">MFS family permease</fullName>
    </submittedName>
</protein>
<evidence type="ECO:0000313" key="9">
    <source>
        <dbReference type="Proteomes" id="UP000525298"/>
    </source>
</evidence>
<dbReference type="InterPro" id="IPR020846">
    <property type="entry name" value="MFS_dom"/>
</dbReference>
<dbReference type="Pfam" id="PF07690">
    <property type="entry name" value="MFS_1"/>
    <property type="match status" value="1"/>
</dbReference>
<evidence type="ECO:0000256" key="4">
    <source>
        <dbReference type="ARBA" id="ARBA00022989"/>
    </source>
</evidence>
<feature type="transmembrane region" description="Helical" evidence="6">
    <location>
        <begin position="74"/>
        <end position="96"/>
    </location>
</feature>
<organism evidence="8 9">
    <name type="scientific">Desulfosalsimonas propionicica</name>
    <dbReference type="NCBI Taxonomy" id="332175"/>
    <lineage>
        <taxon>Bacteria</taxon>
        <taxon>Pseudomonadati</taxon>
        <taxon>Thermodesulfobacteriota</taxon>
        <taxon>Desulfobacteria</taxon>
        <taxon>Desulfobacterales</taxon>
        <taxon>Desulfosalsimonadaceae</taxon>
        <taxon>Desulfosalsimonas</taxon>
    </lineage>
</organism>
<keyword evidence="2" id="KW-1003">Cell membrane</keyword>
<name>A0A7W0C6K8_9BACT</name>
<accession>A0A7W0C6K8</accession>
<proteinExistence type="predicted"/>
<keyword evidence="3 6" id="KW-0812">Transmembrane</keyword>
<feature type="domain" description="Major facilitator superfamily (MFS) profile" evidence="7">
    <location>
        <begin position="7"/>
        <end position="383"/>
    </location>
</feature>
<feature type="transmembrane region" description="Helical" evidence="6">
    <location>
        <begin position="272"/>
        <end position="295"/>
    </location>
</feature>
<feature type="transmembrane region" description="Helical" evidence="6">
    <location>
        <begin position="240"/>
        <end position="260"/>
    </location>
</feature>
<feature type="transmembrane region" description="Helical" evidence="6">
    <location>
        <begin position="359"/>
        <end position="378"/>
    </location>
</feature>
<dbReference type="PROSITE" id="PS00216">
    <property type="entry name" value="SUGAR_TRANSPORT_1"/>
    <property type="match status" value="1"/>
</dbReference>
<feature type="transmembrane region" description="Helical" evidence="6">
    <location>
        <begin position="163"/>
        <end position="180"/>
    </location>
</feature>
<feature type="transmembrane region" description="Helical" evidence="6">
    <location>
        <begin position="205"/>
        <end position="228"/>
    </location>
</feature>
<keyword evidence="9" id="KW-1185">Reference proteome</keyword>
<evidence type="ECO:0000259" key="7">
    <source>
        <dbReference type="PROSITE" id="PS50850"/>
    </source>
</evidence>
<dbReference type="PANTHER" id="PTHR43124">
    <property type="entry name" value="PURINE EFFLUX PUMP PBUE"/>
    <property type="match status" value="1"/>
</dbReference>
<dbReference type="Gene3D" id="1.20.1250.20">
    <property type="entry name" value="MFS general substrate transporter like domains"/>
    <property type="match status" value="1"/>
</dbReference>
<sequence>MRFFRDGNLLILLAVVMFAVTGGSLVGPILPEMINLEGATGRNVGLALSAYTFAAMVATPLLGPVADRFGRKKVIVPSVMLFGAAGLLITFTRSFWVLLVWRAFQGIAVGGMMNTVVAAIGDMYEEPDRTRAMGYRITVQGLTNATVPFVSGAIAVFAWFLPFYIHASAIVLALVAGFRLKEPGRSARTPGYMIKALAAIANTRAVWLFFSNFMGFVLLYGIVVYMPILVVRDFGLTTLHSGLAISAAAGVSGLVASRAGTVSRHFCEQTRVIWGFACCGISHLLTGFAGSYPLLLVFMGVWGLGFGVLMPTLNSAAAGLVATELRAGVLSVFTLLIYLGQTVSPLFLALFVTETAVRGAFFAGSAIAVIPFLFAVYMRIFGSLPARSP</sequence>
<dbReference type="Proteomes" id="UP000525298">
    <property type="component" value="Unassembled WGS sequence"/>
</dbReference>
<evidence type="ECO:0000256" key="3">
    <source>
        <dbReference type="ARBA" id="ARBA00022692"/>
    </source>
</evidence>
<evidence type="ECO:0000256" key="5">
    <source>
        <dbReference type="ARBA" id="ARBA00023136"/>
    </source>
</evidence>
<dbReference type="EMBL" id="JACDUS010000001">
    <property type="protein sequence ID" value="MBA2880058.1"/>
    <property type="molecule type" value="Genomic_DNA"/>
</dbReference>
<dbReference type="InterPro" id="IPR005829">
    <property type="entry name" value="Sugar_transporter_CS"/>
</dbReference>
<dbReference type="GO" id="GO:0022857">
    <property type="term" value="F:transmembrane transporter activity"/>
    <property type="evidence" value="ECO:0007669"/>
    <property type="project" value="InterPro"/>
</dbReference>
<feature type="transmembrane region" description="Helical" evidence="6">
    <location>
        <begin position="301"/>
        <end position="322"/>
    </location>
</feature>
<dbReference type="InterPro" id="IPR011701">
    <property type="entry name" value="MFS"/>
</dbReference>
<feature type="transmembrane region" description="Helical" evidence="6">
    <location>
        <begin position="43"/>
        <end position="62"/>
    </location>
</feature>
<dbReference type="RefSeq" id="WP_181549728.1">
    <property type="nucleotide sequence ID" value="NZ_JACDUS010000001.1"/>
</dbReference>
<evidence type="ECO:0000256" key="6">
    <source>
        <dbReference type="SAM" id="Phobius"/>
    </source>
</evidence>
<keyword evidence="5 6" id="KW-0472">Membrane</keyword>